<evidence type="ECO:0000313" key="7">
    <source>
        <dbReference type="EMBL" id="GAA4028138.1"/>
    </source>
</evidence>
<evidence type="ECO:0000313" key="8">
    <source>
        <dbReference type="Proteomes" id="UP001424459"/>
    </source>
</evidence>
<name>A0ABP7TM50_9SPHN</name>
<evidence type="ECO:0000256" key="4">
    <source>
        <dbReference type="ARBA" id="ARBA00022833"/>
    </source>
</evidence>
<evidence type="ECO:0000256" key="1">
    <source>
        <dbReference type="ARBA" id="ARBA00022670"/>
    </source>
</evidence>
<keyword evidence="1" id="KW-0645">Protease</keyword>
<sequence length="132" mass="13938">MLQRAESPSILAGYEAGRSFFAPCFAAAPTLERLWVAHVDDEARCIHLASYDSSLDADDLPIRDILGDAIRLDSAGIVLAHNHPGGDCAPSTTDRAATTALGVAAEAIELTVLDHLVFGDSGCASFRRMGLL</sequence>
<keyword evidence="4" id="KW-0862">Zinc</keyword>
<dbReference type="PROSITE" id="PS50249">
    <property type="entry name" value="MPN"/>
    <property type="match status" value="1"/>
</dbReference>
<dbReference type="InterPro" id="IPR037518">
    <property type="entry name" value="MPN"/>
</dbReference>
<keyword evidence="2" id="KW-0479">Metal-binding</keyword>
<dbReference type="Pfam" id="PF04002">
    <property type="entry name" value="RadC"/>
    <property type="match status" value="1"/>
</dbReference>
<gene>
    <name evidence="7" type="ORF">GCM10022281_03670</name>
</gene>
<dbReference type="PANTHER" id="PTHR30471:SF3">
    <property type="entry name" value="UPF0758 PROTEIN YEES-RELATED"/>
    <property type="match status" value="1"/>
</dbReference>
<comment type="caution">
    <text evidence="7">The sequence shown here is derived from an EMBL/GenBank/DDBJ whole genome shotgun (WGS) entry which is preliminary data.</text>
</comment>
<dbReference type="SUPFAM" id="SSF102712">
    <property type="entry name" value="JAB1/MPN domain"/>
    <property type="match status" value="1"/>
</dbReference>
<dbReference type="InterPro" id="IPR025657">
    <property type="entry name" value="RadC_JAB"/>
</dbReference>
<proteinExistence type="predicted"/>
<evidence type="ECO:0000259" key="6">
    <source>
        <dbReference type="PROSITE" id="PS50249"/>
    </source>
</evidence>
<reference evidence="8" key="1">
    <citation type="journal article" date="2019" name="Int. J. Syst. Evol. Microbiol.">
        <title>The Global Catalogue of Microorganisms (GCM) 10K type strain sequencing project: providing services to taxonomists for standard genome sequencing and annotation.</title>
        <authorList>
            <consortium name="The Broad Institute Genomics Platform"/>
            <consortium name="The Broad Institute Genome Sequencing Center for Infectious Disease"/>
            <person name="Wu L."/>
            <person name="Ma J."/>
        </authorList>
    </citation>
    <scope>NUCLEOTIDE SEQUENCE [LARGE SCALE GENOMIC DNA]</scope>
    <source>
        <strain evidence="8">JCM 17564</strain>
    </source>
</reference>
<protein>
    <recommendedName>
        <fullName evidence="6">MPN domain-containing protein</fullName>
    </recommendedName>
</protein>
<accession>A0ABP7TM50</accession>
<dbReference type="PANTHER" id="PTHR30471">
    <property type="entry name" value="DNA REPAIR PROTEIN RADC"/>
    <property type="match status" value="1"/>
</dbReference>
<keyword evidence="5" id="KW-0482">Metalloprotease</keyword>
<keyword evidence="8" id="KW-1185">Reference proteome</keyword>
<organism evidence="7 8">
    <name type="scientific">Sphingomonas rosea</name>
    <dbReference type="NCBI Taxonomy" id="335605"/>
    <lineage>
        <taxon>Bacteria</taxon>
        <taxon>Pseudomonadati</taxon>
        <taxon>Pseudomonadota</taxon>
        <taxon>Alphaproteobacteria</taxon>
        <taxon>Sphingomonadales</taxon>
        <taxon>Sphingomonadaceae</taxon>
        <taxon>Sphingomonas</taxon>
    </lineage>
</organism>
<dbReference type="Proteomes" id="UP001424459">
    <property type="component" value="Unassembled WGS sequence"/>
</dbReference>
<dbReference type="Gene3D" id="3.40.140.10">
    <property type="entry name" value="Cytidine Deaminase, domain 2"/>
    <property type="match status" value="1"/>
</dbReference>
<dbReference type="EMBL" id="BAABBR010000001">
    <property type="protein sequence ID" value="GAA4028138.1"/>
    <property type="molecule type" value="Genomic_DNA"/>
</dbReference>
<keyword evidence="3" id="KW-0378">Hydrolase</keyword>
<dbReference type="RefSeq" id="WP_344695262.1">
    <property type="nucleotide sequence ID" value="NZ_BAABBR010000001.1"/>
</dbReference>
<dbReference type="InterPro" id="IPR001405">
    <property type="entry name" value="UPF0758"/>
</dbReference>
<evidence type="ECO:0000256" key="2">
    <source>
        <dbReference type="ARBA" id="ARBA00022723"/>
    </source>
</evidence>
<evidence type="ECO:0000256" key="3">
    <source>
        <dbReference type="ARBA" id="ARBA00022801"/>
    </source>
</evidence>
<feature type="domain" description="MPN" evidence="6">
    <location>
        <begin position="9"/>
        <end position="132"/>
    </location>
</feature>
<evidence type="ECO:0000256" key="5">
    <source>
        <dbReference type="ARBA" id="ARBA00023049"/>
    </source>
</evidence>